<gene>
    <name evidence="2" type="ORF">B0F90DRAFT_1809768</name>
</gene>
<comment type="caution">
    <text evidence="2">The sequence shown here is derived from an EMBL/GenBank/DDBJ whole genome shotgun (WGS) entry which is preliminary data.</text>
</comment>
<dbReference type="AlphaFoldDB" id="A0AAD4M7V7"/>
<keyword evidence="1" id="KW-0560">Oxidoreductase</keyword>
<dbReference type="GO" id="GO:0016491">
    <property type="term" value="F:oxidoreductase activity"/>
    <property type="evidence" value="ECO:0007669"/>
    <property type="project" value="UniProtKB-KW"/>
</dbReference>
<proteinExistence type="predicted"/>
<dbReference type="Pfam" id="PF00106">
    <property type="entry name" value="adh_short"/>
    <property type="match status" value="1"/>
</dbReference>
<dbReference type="Proteomes" id="UP001203297">
    <property type="component" value="Unassembled WGS sequence"/>
</dbReference>
<accession>A0AAD4M7V7</accession>
<keyword evidence="3" id="KW-1185">Reference proteome</keyword>
<dbReference type="PANTHER" id="PTHR43157">
    <property type="entry name" value="PHOSPHATIDYLINOSITOL-GLYCAN BIOSYNTHESIS CLASS F PROTEIN-RELATED"/>
    <property type="match status" value="1"/>
</dbReference>
<evidence type="ECO:0000256" key="1">
    <source>
        <dbReference type="ARBA" id="ARBA00023002"/>
    </source>
</evidence>
<protein>
    <submittedName>
        <fullName evidence="2">NAD(P)-binding protein</fullName>
    </submittedName>
</protein>
<dbReference type="SUPFAM" id="SSF51735">
    <property type="entry name" value="NAD(P)-binding Rossmann-fold domains"/>
    <property type="match status" value="1"/>
</dbReference>
<name>A0AAD4M7V7_9AGAM</name>
<dbReference type="InterPro" id="IPR002347">
    <property type="entry name" value="SDR_fam"/>
</dbReference>
<dbReference type="InterPro" id="IPR036291">
    <property type="entry name" value="NAD(P)-bd_dom_sf"/>
</dbReference>
<evidence type="ECO:0000313" key="3">
    <source>
        <dbReference type="Proteomes" id="UP001203297"/>
    </source>
</evidence>
<dbReference type="Gene3D" id="3.40.50.720">
    <property type="entry name" value="NAD(P)-binding Rossmann-like Domain"/>
    <property type="match status" value="1"/>
</dbReference>
<organism evidence="2 3">
    <name type="scientific">Multifurca ochricompacta</name>
    <dbReference type="NCBI Taxonomy" id="376703"/>
    <lineage>
        <taxon>Eukaryota</taxon>
        <taxon>Fungi</taxon>
        <taxon>Dikarya</taxon>
        <taxon>Basidiomycota</taxon>
        <taxon>Agaricomycotina</taxon>
        <taxon>Agaricomycetes</taxon>
        <taxon>Russulales</taxon>
        <taxon>Russulaceae</taxon>
        <taxon>Multifurca</taxon>
    </lineage>
</organism>
<dbReference type="PRINTS" id="PR00081">
    <property type="entry name" value="GDHRDH"/>
</dbReference>
<reference evidence="2" key="1">
    <citation type="journal article" date="2022" name="New Phytol.">
        <title>Evolutionary transition to the ectomycorrhizal habit in the genomes of a hyperdiverse lineage of mushroom-forming fungi.</title>
        <authorList>
            <person name="Looney B."/>
            <person name="Miyauchi S."/>
            <person name="Morin E."/>
            <person name="Drula E."/>
            <person name="Courty P.E."/>
            <person name="Kohler A."/>
            <person name="Kuo A."/>
            <person name="LaButti K."/>
            <person name="Pangilinan J."/>
            <person name="Lipzen A."/>
            <person name="Riley R."/>
            <person name="Andreopoulos W."/>
            <person name="He G."/>
            <person name="Johnson J."/>
            <person name="Nolan M."/>
            <person name="Tritt A."/>
            <person name="Barry K.W."/>
            <person name="Grigoriev I.V."/>
            <person name="Nagy L.G."/>
            <person name="Hibbett D."/>
            <person name="Henrissat B."/>
            <person name="Matheny P.B."/>
            <person name="Labbe J."/>
            <person name="Martin F.M."/>
        </authorList>
    </citation>
    <scope>NUCLEOTIDE SEQUENCE</scope>
    <source>
        <strain evidence="2">BPL690</strain>
    </source>
</reference>
<evidence type="ECO:0000313" key="2">
    <source>
        <dbReference type="EMBL" id="KAI0302872.1"/>
    </source>
</evidence>
<dbReference type="EMBL" id="WTXG01000010">
    <property type="protein sequence ID" value="KAI0302872.1"/>
    <property type="molecule type" value="Genomic_DNA"/>
</dbReference>
<sequence>MGSLISLAQQSYPPHPTWSANDIPDLTGKVAIVTGGNTGVGRETVKELLNHNAKVYLAARSTAKAIDAIKELKDETGKEANFLQLDLADLLSVRKSATDFLVKETQLHILVNNAGVMICPKEDITAQKFDQQFGTNVIGHWLFTQLLLPALFAATDASPTQEKARVVTVSSSANYLTKGLDFEAFVDGPKRRTYEIWELYNKSKFGNVVVARELARRHGDKIVSTSLNPGNIKSDLQRNMPRWQLALISWMLYPVSYGALTQLYCATAPAVADLNGHFFIPWARSGKPHPDAEDPQIGEKLWTWLEEETKKY</sequence>
<dbReference type="PANTHER" id="PTHR43157:SF31">
    <property type="entry name" value="PHOSPHATIDYLINOSITOL-GLYCAN BIOSYNTHESIS CLASS F PROTEIN"/>
    <property type="match status" value="1"/>
</dbReference>